<reference evidence="1 3" key="1">
    <citation type="journal article" date="2014" name="BMC Genomics">
        <title>Genome sequence of Anopheles sinensis provides insight into genetics basis of mosquito competence for malaria parasites.</title>
        <authorList>
            <person name="Zhou D."/>
            <person name="Zhang D."/>
            <person name="Ding G."/>
            <person name="Shi L."/>
            <person name="Hou Q."/>
            <person name="Ye Y."/>
            <person name="Xu Y."/>
            <person name="Zhou H."/>
            <person name="Xiong C."/>
            <person name="Li S."/>
            <person name="Yu J."/>
            <person name="Hong S."/>
            <person name="Yu X."/>
            <person name="Zou P."/>
            <person name="Chen C."/>
            <person name="Chang X."/>
            <person name="Wang W."/>
            <person name="Lv Y."/>
            <person name="Sun Y."/>
            <person name="Ma L."/>
            <person name="Shen B."/>
            <person name="Zhu C."/>
        </authorList>
    </citation>
    <scope>NUCLEOTIDE SEQUENCE [LARGE SCALE GENOMIC DNA]</scope>
</reference>
<sequence length="87" mass="9969">MEGRCTKIIALKQPNNIDYDDDDLPMIVSDPVWSIDFIVDAKHPRELERKRWHELKTPLVSLSPLRGSRGPMNRCKNPLSIWDATGA</sequence>
<protein>
    <submittedName>
        <fullName evidence="1 2">Uncharacterized protein</fullName>
    </submittedName>
</protein>
<dbReference type="EMBL" id="ATLV01015012">
    <property type="status" value="NOT_ANNOTATED_CDS"/>
    <property type="molecule type" value="Genomic_DNA"/>
</dbReference>
<keyword evidence="3" id="KW-1185">Reference proteome</keyword>
<dbReference type="VEuPathDB" id="VectorBase:ASIS020522"/>
<name>A0A084VPL7_ANOSI</name>
<dbReference type="EnsemblMetazoa" id="ASIC007290-RA">
    <property type="protein sequence ID" value="ASIC007290-PA"/>
    <property type="gene ID" value="ASIC007290"/>
</dbReference>
<evidence type="ECO:0000313" key="1">
    <source>
        <dbReference type="EMBL" id="KFB39911.1"/>
    </source>
</evidence>
<organism evidence="1">
    <name type="scientific">Anopheles sinensis</name>
    <name type="common">Mosquito</name>
    <dbReference type="NCBI Taxonomy" id="74873"/>
    <lineage>
        <taxon>Eukaryota</taxon>
        <taxon>Metazoa</taxon>
        <taxon>Ecdysozoa</taxon>
        <taxon>Arthropoda</taxon>
        <taxon>Hexapoda</taxon>
        <taxon>Insecta</taxon>
        <taxon>Pterygota</taxon>
        <taxon>Neoptera</taxon>
        <taxon>Endopterygota</taxon>
        <taxon>Diptera</taxon>
        <taxon>Nematocera</taxon>
        <taxon>Culicoidea</taxon>
        <taxon>Culicidae</taxon>
        <taxon>Anophelinae</taxon>
        <taxon>Anopheles</taxon>
    </lineage>
</organism>
<evidence type="ECO:0000313" key="2">
    <source>
        <dbReference type="EnsemblMetazoa" id="ASIC007290-PA"/>
    </source>
</evidence>
<evidence type="ECO:0000313" key="3">
    <source>
        <dbReference type="Proteomes" id="UP000030765"/>
    </source>
</evidence>
<dbReference type="EMBL" id="KE524999">
    <property type="protein sequence ID" value="KFB39911.1"/>
    <property type="molecule type" value="Genomic_DNA"/>
</dbReference>
<reference evidence="2" key="2">
    <citation type="submission" date="2020-05" db="UniProtKB">
        <authorList>
            <consortium name="EnsemblMetazoa"/>
        </authorList>
    </citation>
    <scope>IDENTIFICATION</scope>
</reference>
<dbReference type="VEuPathDB" id="VectorBase:ASIC007290"/>
<dbReference type="AlphaFoldDB" id="A0A084VPL7"/>
<proteinExistence type="predicted"/>
<gene>
    <name evidence="1" type="ORF">ZHAS_00007290</name>
</gene>
<accession>A0A084VPL7</accession>
<dbReference type="Proteomes" id="UP000030765">
    <property type="component" value="Unassembled WGS sequence"/>
</dbReference>